<sequence>MSKSQLVIAQSKIARLQALKNLTVHGSLIIR</sequence>
<accession>A0A368VJ54</accession>
<proteinExistence type="predicted"/>
<dbReference type="AlphaFoldDB" id="A0A368VJ54"/>
<evidence type="ECO:0000313" key="1">
    <source>
        <dbReference type="EMBL" id="RCW41583.1"/>
    </source>
</evidence>
<comment type="caution">
    <text evidence="1">The sequence shown here is derived from an EMBL/GenBank/DDBJ whole genome shotgun (WGS) entry which is preliminary data.</text>
</comment>
<reference evidence="1 2" key="1">
    <citation type="submission" date="2018-07" db="EMBL/GenBank/DDBJ databases">
        <title>Genomic Encyclopedia of Type Strains, Phase III (KMG-III): the genomes of soil and plant-associated and newly described type strains.</title>
        <authorList>
            <person name="Whitman W."/>
        </authorList>
    </citation>
    <scope>NUCLEOTIDE SEQUENCE [LARGE SCALE GENOMIC DNA]</scope>
    <source>
        <strain evidence="1 2">CECT 7506</strain>
    </source>
</reference>
<name>A0A368VJ54_9BACL</name>
<organism evidence="1 2">
    <name type="scientific">Paenibacillus prosopidis</name>
    <dbReference type="NCBI Taxonomy" id="630520"/>
    <lineage>
        <taxon>Bacteria</taxon>
        <taxon>Bacillati</taxon>
        <taxon>Bacillota</taxon>
        <taxon>Bacilli</taxon>
        <taxon>Bacillales</taxon>
        <taxon>Paenibacillaceae</taxon>
        <taxon>Paenibacillus</taxon>
    </lineage>
</organism>
<protein>
    <submittedName>
        <fullName evidence="1">Uncharacterized protein</fullName>
    </submittedName>
</protein>
<keyword evidence="2" id="KW-1185">Reference proteome</keyword>
<evidence type="ECO:0000313" key="2">
    <source>
        <dbReference type="Proteomes" id="UP000252415"/>
    </source>
</evidence>
<gene>
    <name evidence="1" type="ORF">DFP97_12219</name>
</gene>
<dbReference type="Proteomes" id="UP000252415">
    <property type="component" value="Unassembled WGS sequence"/>
</dbReference>
<dbReference type="EMBL" id="QPJD01000022">
    <property type="protein sequence ID" value="RCW41583.1"/>
    <property type="molecule type" value="Genomic_DNA"/>
</dbReference>